<evidence type="ECO:0000313" key="3">
    <source>
        <dbReference type="Proteomes" id="UP000051580"/>
    </source>
</evidence>
<dbReference type="AlphaFoldDB" id="A0A0R1UJA0"/>
<keyword evidence="1" id="KW-1133">Transmembrane helix</keyword>
<comment type="caution">
    <text evidence="2">The sequence shown here is derived from an EMBL/GenBank/DDBJ whole genome shotgun (WGS) entry which is preliminary data.</text>
</comment>
<accession>A0A0R1UJA0</accession>
<feature type="transmembrane region" description="Helical" evidence="1">
    <location>
        <begin position="101"/>
        <end position="123"/>
    </location>
</feature>
<gene>
    <name evidence="2" type="ORF">FD28_GL001245</name>
</gene>
<proteinExistence type="predicted"/>
<sequence>MVPLMQKLYGYVPLLSGLGSLYFLLVMSLVPSSTSSLGLDFNWHDPDVVTVALILVVVVVTACARTLWTKRIGLLVNGLIILGMTADLLHTQHSPLLTDYLWLWGLLMLFNLGLICWGSYRLWWKNK</sequence>
<evidence type="ECO:0000256" key="1">
    <source>
        <dbReference type="SAM" id="Phobius"/>
    </source>
</evidence>
<keyword evidence="1" id="KW-0812">Transmembrane</keyword>
<dbReference type="EMBL" id="AZFS01000064">
    <property type="protein sequence ID" value="KRL93369.1"/>
    <property type="molecule type" value="Genomic_DNA"/>
</dbReference>
<protein>
    <submittedName>
        <fullName evidence="2">Uncharacterized protein</fullName>
    </submittedName>
</protein>
<keyword evidence="3" id="KW-1185">Reference proteome</keyword>
<feature type="transmembrane region" description="Helical" evidence="1">
    <location>
        <begin position="12"/>
        <end position="30"/>
    </location>
</feature>
<organism evidence="2 3">
    <name type="scientific">Levilactobacillus hammesii DSM 16381</name>
    <dbReference type="NCBI Taxonomy" id="1423753"/>
    <lineage>
        <taxon>Bacteria</taxon>
        <taxon>Bacillati</taxon>
        <taxon>Bacillota</taxon>
        <taxon>Bacilli</taxon>
        <taxon>Lactobacillales</taxon>
        <taxon>Lactobacillaceae</taxon>
        <taxon>Levilactobacillus</taxon>
    </lineage>
</organism>
<dbReference type="PATRIC" id="fig|1423753.3.peg.1294"/>
<name>A0A0R1UJA0_9LACO</name>
<evidence type="ECO:0000313" key="2">
    <source>
        <dbReference type="EMBL" id="KRL93369.1"/>
    </source>
</evidence>
<reference evidence="2 3" key="1">
    <citation type="journal article" date="2015" name="Genome Announc.">
        <title>Expanding the biotechnology potential of lactobacilli through comparative genomics of 213 strains and associated genera.</title>
        <authorList>
            <person name="Sun Z."/>
            <person name="Harris H.M."/>
            <person name="McCann A."/>
            <person name="Guo C."/>
            <person name="Argimon S."/>
            <person name="Zhang W."/>
            <person name="Yang X."/>
            <person name="Jeffery I.B."/>
            <person name="Cooney J.C."/>
            <person name="Kagawa T.F."/>
            <person name="Liu W."/>
            <person name="Song Y."/>
            <person name="Salvetti E."/>
            <person name="Wrobel A."/>
            <person name="Rasinkangas P."/>
            <person name="Parkhill J."/>
            <person name="Rea M.C."/>
            <person name="O'Sullivan O."/>
            <person name="Ritari J."/>
            <person name="Douillard F.P."/>
            <person name="Paul Ross R."/>
            <person name="Yang R."/>
            <person name="Briner A.E."/>
            <person name="Felis G.E."/>
            <person name="de Vos W.M."/>
            <person name="Barrangou R."/>
            <person name="Klaenhammer T.R."/>
            <person name="Caufield P.W."/>
            <person name="Cui Y."/>
            <person name="Zhang H."/>
            <person name="O'Toole P.W."/>
        </authorList>
    </citation>
    <scope>NUCLEOTIDE SEQUENCE [LARGE SCALE GENOMIC DNA]</scope>
    <source>
        <strain evidence="2 3">DSM 16381</strain>
    </source>
</reference>
<feature type="transmembrane region" description="Helical" evidence="1">
    <location>
        <begin position="50"/>
        <end position="67"/>
    </location>
</feature>
<feature type="transmembrane region" description="Helical" evidence="1">
    <location>
        <begin position="72"/>
        <end position="89"/>
    </location>
</feature>
<dbReference type="Proteomes" id="UP000051580">
    <property type="component" value="Unassembled WGS sequence"/>
</dbReference>
<keyword evidence="1" id="KW-0472">Membrane</keyword>